<dbReference type="AlphaFoldDB" id="D9WAN4"/>
<dbReference type="Proteomes" id="UP000003963">
    <property type="component" value="Unassembled WGS sequence"/>
</dbReference>
<feature type="region of interest" description="Disordered" evidence="1">
    <location>
        <begin position="200"/>
        <end position="226"/>
    </location>
</feature>
<evidence type="ECO:0000313" key="3">
    <source>
        <dbReference type="EMBL" id="EFL26975.1"/>
    </source>
</evidence>
<evidence type="ECO:0000256" key="2">
    <source>
        <dbReference type="SAM" id="Phobius"/>
    </source>
</evidence>
<feature type="transmembrane region" description="Helical" evidence="2">
    <location>
        <begin position="396"/>
        <end position="420"/>
    </location>
</feature>
<evidence type="ECO:0000313" key="4">
    <source>
        <dbReference type="Proteomes" id="UP000003963"/>
    </source>
</evidence>
<reference evidence="3 4" key="1">
    <citation type="submission" date="2009-02" db="EMBL/GenBank/DDBJ databases">
        <title>Annotation of Streptomyces hygroscopicus strain ATCC 53653.</title>
        <authorList>
            <consortium name="The Broad Institute Genome Sequencing Platform"/>
            <consortium name="Broad Institute Microbial Sequencing Center"/>
            <person name="Fischbach M."/>
            <person name="Godfrey P."/>
            <person name="Ward D."/>
            <person name="Young S."/>
            <person name="Zeng Q."/>
            <person name="Koehrsen M."/>
            <person name="Alvarado L."/>
            <person name="Berlin A.M."/>
            <person name="Bochicchio J."/>
            <person name="Borenstein D."/>
            <person name="Chapman S.B."/>
            <person name="Chen Z."/>
            <person name="Engels R."/>
            <person name="Freedman E."/>
            <person name="Gellesch M."/>
            <person name="Goldberg J."/>
            <person name="Griggs A."/>
            <person name="Gujja S."/>
            <person name="Heilman E.R."/>
            <person name="Heiman D.I."/>
            <person name="Hepburn T.A."/>
            <person name="Howarth C."/>
            <person name="Jen D."/>
            <person name="Larson L."/>
            <person name="Lewis B."/>
            <person name="Mehta T."/>
            <person name="Park D."/>
            <person name="Pearson M."/>
            <person name="Richards J."/>
            <person name="Roberts A."/>
            <person name="Saif S."/>
            <person name="Shea T.D."/>
            <person name="Shenoy N."/>
            <person name="Sisk P."/>
            <person name="Stolte C."/>
            <person name="Sykes S.N."/>
            <person name="Thomson T."/>
            <person name="Walk T."/>
            <person name="White J."/>
            <person name="Yandava C."/>
            <person name="Straight P."/>
            <person name="Clardy J."/>
            <person name="Hung D."/>
            <person name="Kolter R."/>
            <person name="Mekalanos J."/>
            <person name="Walker S."/>
            <person name="Walsh C.T."/>
            <person name="Wieland-Brown L.C."/>
            <person name="Haas B."/>
            <person name="Nusbaum C."/>
            <person name="Birren B."/>
        </authorList>
    </citation>
    <scope>NUCLEOTIDE SEQUENCE [LARGE SCALE GENOMIC DNA]</scope>
    <source>
        <strain evidence="3 4">ATCC 53653</strain>
    </source>
</reference>
<keyword evidence="2" id="KW-1133">Transmembrane helix</keyword>
<keyword evidence="2" id="KW-0472">Membrane</keyword>
<dbReference type="HOGENOM" id="CLU_510815_0_0_11"/>
<feature type="transmembrane region" description="Helical" evidence="2">
    <location>
        <begin position="260"/>
        <end position="281"/>
    </location>
</feature>
<proteinExistence type="predicted"/>
<feature type="transmembrane region" description="Helical" evidence="2">
    <location>
        <begin position="432"/>
        <end position="454"/>
    </location>
</feature>
<dbReference type="EMBL" id="GG657754">
    <property type="protein sequence ID" value="EFL26975.1"/>
    <property type="molecule type" value="Genomic_DNA"/>
</dbReference>
<feature type="transmembrane region" description="Helical" evidence="2">
    <location>
        <begin position="233"/>
        <end position="254"/>
    </location>
</feature>
<feature type="region of interest" description="Disordered" evidence="1">
    <location>
        <begin position="549"/>
        <end position="568"/>
    </location>
</feature>
<feature type="transmembrane region" description="Helical" evidence="2">
    <location>
        <begin position="293"/>
        <end position="314"/>
    </location>
</feature>
<feature type="transmembrane region" description="Helical" evidence="2">
    <location>
        <begin position="353"/>
        <end position="376"/>
    </location>
</feature>
<protein>
    <submittedName>
        <fullName evidence="3">LigA protein</fullName>
    </submittedName>
</protein>
<accession>D9WAN4</accession>
<dbReference type="STRING" id="457427.SSOG_06689"/>
<gene>
    <name evidence="3" type="ORF">SSOG_06689</name>
</gene>
<organism evidence="3 4">
    <name type="scientific">Streptomyces himastatinicus ATCC 53653</name>
    <dbReference type="NCBI Taxonomy" id="457427"/>
    <lineage>
        <taxon>Bacteria</taxon>
        <taxon>Bacillati</taxon>
        <taxon>Actinomycetota</taxon>
        <taxon>Actinomycetes</taxon>
        <taxon>Kitasatosporales</taxon>
        <taxon>Streptomycetaceae</taxon>
        <taxon>Streptomyces</taxon>
        <taxon>Streptomyces violaceusniger group</taxon>
    </lineage>
</organism>
<name>D9WAN4_9ACTN</name>
<evidence type="ECO:0000256" key="1">
    <source>
        <dbReference type="SAM" id="MobiDB-lite"/>
    </source>
</evidence>
<sequence length="568" mass="61454">MFTGHAQLRTVTSAALPWACRPRHPTNQADSEEAMPSPPSPPFHRVRILAEVTDHPDELTLATDLLSGQGWAVRAPEGQELVTVGPRRRPLIIEVRLRGAPQRARKAAVRQVEHIAAGARLGLWVRHSQLLRPERERRTEYVVIPKPPTDGRPFARWLLRLTWRLDGSHGRQAVSLPGPPNRAAALAEMGRYDMGGGRFDPAVSALHGPPDPPDDAEDEPDPSTPAADRHLSLALVVARHLAAWLICVLSGGVLRSVDSHWGLAALLPPLALALPLGNLFGRSVRSRWRRLGLGLALAYAGSYSGYLLMAVFPLGVGELLLFSLVGFPLAVTLLVGVWYALVPSWFSRNASWFVPLLALPLPVVLPWFGTLLYTVYLTYGFHIPFDATPVTKYSLIYAAFKPVALASGFALVALGIAGWARHLHWRERSGDLPTFLLPIVAVQYVVTALAFGILGAGSAMMNAADAVRDGHTPAGYYGLRGKLMCVRPLSDDIAVYNGPLPRRRAVLTFGSTGDRIWLWGPQPTKDGAEVWTSMSVRLEDVALTAPRASGSTCATGAGGPQPSSTPVP</sequence>
<keyword evidence="4" id="KW-1185">Reference proteome</keyword>
<feature type="transmembrane region" description="Helical" evidence="2">
    <location>
        <begin position="320"/>
        <end position="341"/>
    </location>
</feature>
<feature type="compositionally biased region" description="Acidic residues" evidence="1">
    <location>
        <begin position="212"/>
        <end position="221"/>
    </location>
</feature>
<feature type="region of interest" description="Disordered" evidence="1">
    <location>
        <begin position="19"/>
        <end position="43"/>
    </location>
</feature>
<keyword evidence="2" id="KW-0812">Transmembrane</keyword>